<dbReference type="InterPro" id="IPR006311">
    <property type="entry name" value="TAT_signal"/>
</dbReference>
<reference evidence="3 4" key="1">
    <citation type="submission" date="2017-03" db="EMBL/GenBank/DDBJ databases">
        <title>Whole genome sequences of fourteen strains of Bradyrhizobium canariense and one strain of Bradyrhizobium japonicum isolated from Lupinus (Papilionoideae: Genisteae) species in Algeria.</title>
        <authorList>
            <person name="Crovadore J."/>
            <person name="Chekireb D."/>
            <person name="Brachmann A."/>
            <person name="Chablais R."/>
            <person name="Cochard B."/>
            <person name="Lefort F."/>
        </authorList>
    </citation>
    <scope>NUCLEOTIDE SEQUENCE [LARGE SCALE GENOMIC DNA]</scope>
    <source>
        <strain evidence="3 4">UBMA195</strain>
    </source>
</reference>
<dbReference type="RefSeq" id="WP_085359318.1">
    <property type="nucleotide sequence ID" value="NZ_NAFE01000211.1"/>
</dbReference>
<dbReference type="Pfam" id="PF13379">
    <property type="entry name" value="NMT1_2"/>
    <property type="match status" value="1"/>
</dbReference>
<dbReference type="OrthoDB" id="506341at2"/>
<feature type="domain" description="Solute-binding protein family 3/N-terminal" evidence="2">
    <location>
        <begin position="47"/>
        <end position="264"/>
    </location>
</feature>
<protein>
    <submittedName>
        <fullName evidence="3">ABC transporter substrate-binding protein</fullName>
    </submittedName>
</protein>
<evidence type="ECO:0000259" key="2">
    <source>
        <dbReference type="SMART" id="SM00062"/>
    </source>
</evidence>
<gene>
    <name evidence="3" type="ORF">BSZ18_30635</name>
</gene>
<dbReference type="InterPro" id="IPR001638">
    <property type="entry name" value="Solute-binding_3/MltF_N"/>
</dbReference>
<proteinExistence type="inferred from homology"/>
<dbReference type="PROSITE" id="PS51318">
    <property type="entry name" value="TAT"/>
    <property type="match status" value="1"/>
</dbReference>
<dbReference type="AlphaFoldDB" id="A0A1X3GJW4"/>
<comment type="caution">
    <text evidence="3">The sequence shown here is derived from an EMBL/GenBank/DDBJ whole genome shotgun (WGS) entry which is preliminary data.</text>
</comment>
<accession>A0A1X3GJW4</accession>
<dbReference type="SMART" id="SM00062">
    <property type="entry name" value="PBPb"/>
    <property type="match status" value="1"/>
</dbReference>
<dbReference type="PANTHER" id="PTHR30024:SF42">
    <property type="entry name" value="ALIPHATIC SULFONATES-BINDING PROTEIN-RELATED"/>
    <property type="match status" value="1"/>
</dbReference>
<dbReference type="Gene3D" id="3.40.190.10">
    <property type="entry name" value="Periplasmic binding protein-like II"/>
    <property type="match status" value="2"/>
</dbReference>
<evidence type="ECO:0000313" key="3">
    <source>
        <dbReference type="EMBL" id="OSJ03671.1"/>
    </source>
</evidence>
<evidence type="ECO:0000313" key="4">
    <source>
        <dbReference type="Proteomes" id="UP000193553"/>
    </source>
</evidence>
<organism evidence="3 4">
    <name type="scientific">Bradyrhizobium canariense</name>
    <dbReference type="NCBI Taxonomy" id="255045"/>
    <lineage>
        <taxon>Bacteria</taxon>
        <taxon>Pseudomonadati</taxon>
        <taxon>Pseudomonadota</taxon>
        <taxon>Alphaproteobacteria</taxon>
        <taxon>Hyphomicrobiales</taxon>
        <taxon>Nitrobacteraceae</taxon>
        <taxon>Bradyrhizobium</taxon>
    </lineage>
</organism>
<comment type="similarity">
    <text evidence="1">Belongs to the bacterial solute-binding protein SsuA/TauA family.</text>
</comment>
<name>A0A1X3GJW4_9BRAD</name>
<evidence type="ECO:0000256" key="1">
    <source>
        <dbReference type="ARBA" id="ARBA00010742"/>
    </source>
</evidence>
<dbReference type="PANTHER" id="PTHR30024">
    <property type="entry name" value="ALIPHATIC SULFONATES-BINDING PROTEIN-RELATED"/>
    <property type="match status" value="1"/>
</dbReference>
<sequence>MCDCHGGLGLAIPAMNRRSLLQASALGTITMAGGMMGLPRSARAAATVKAAHGDGFCNVAFFIAHARQLARDDGLTLQFVNSPSFAEQVTFLGTGQVDVSVLPYTNFMALYDAGAPVTIVAGGGVQGIYLVAQPGLDMPAKLKGKTLGTFQNNTLEVLPYDWLKKNGVAYKDVTVRYMDSIGDMVAAFKAGSIDIASTIEPYGSALLSEVKGSVLLSDGVDIYGPQYTDCVLAASNALLAKDPKSVQALIKAMLKAQLLWEQDREGLLAELVGTYYKTSLENARIGGKAQLAKVDQRAQTDFILNRVDSVMALGYIKKKPGKDAIDWSYLEAAIAEVPDVYAKLKYKSA</sequence>
<dbReference type="Proteomes" id="UP000193553">
    <property type="component" value="Unassembled WGS sequence"/>
</dbReference>
<dbReference type="SUPFAM" id="SSF53850">
    <property type="entry name" value="Periplasmic binding protein-like II"/>
    <property type="match status" value="1"/>
</dbReference>
<dbReference type="EMBL" id="NAFI01000186">
    <property type="protein sequence ID" value="OSJ03671.1"/>
    <property type="molecule type" value="Genomic_DNA"/>
</dbReference>